<evidence type="ECO:0000313" key="5">
    <source>
        <dbReference type="EMBL" id="TWI89511.1"/>
    </source>
</evidence>
<dbReference type="GO" id="GO:0006950">
    <property type="term" value="P:response to stress"/>
    <property type="evidence" value="ECO:0007669"/>
    <property type="project" value="TreeGrafter"/>
</dbReference>
<dbReference type="PROSITE" id="PS50995">
    <property type="entry name" value="HTH_MARR_2"/>
    <property type="match status" value="1"/>
</dbReference>
<evidence type="ECO:0000256" key="3">
    <source>
        <dbReference type="ARBA" id="ARBA00023163"/>
    </source>
</evidence>
<dbReference type="InterPro" id="IPR000835">
    <property type="entry name" value="HTH_MarR-typ"/>
</dbReference>
<keyword evidence="2 5" id="KW-0238">DNA-binding</keyword>
<evidence type="ECO:0000313" key="6">
    <source>
        <dbReference type="Proteomes" id="UP000320593"/>
    </source>
</evidence>
<dbReference type="InterPro" id="IPR036390">
    <property type="entry name" value="WH_DNA-bd_sf"/>
</dbReference>
<dbReference type="GO" id="GO:0003700">
    <property type="term" value="F:DNA-binding transcription factor activity"/>
    <property type="evidence" value="ECO:0007669"/>
    <property type="project" value="InterPro"/>
</dbReference>
<dbReference type="AlphaFoldDB" id="A0A562T7E0"/>
<dbReference type="GO" id="GO:0003677">
    <property type="term" value="F:DNA binding"/>
    <property type="evidence" value="ECO:0007669"/>
    <property type="project" value="UniProtKB-KW"/>
</dbReference>
<comment type="caution">
    <text evidence="5">The sequence shown here is derived from an EMBL/GenBank/DDBJ whole genome shotgun (WGS) entry which is preliminary data.</text>
</comment>
<sequence length="146" mass="16396">MYQIKEGLGFQLSYAARLIERRFEEVLSPHKLTRLMWCTLVMVDHYAITKPSDMADYLGVDRTAISRVLRSLEKAGLIDRVKSEDDGRGRDVFVTGEARAKLAALMPHAGETARHFSSKLSEAEEQELKRLLAKLSSGEARETSGI</sequence>
<feature type="domain" description="HTH marR-type" evidence="4">
    <location>
        <begin position="5"/>
        <end position="137"/>
    </location>
</feature>
<dbReference type="OrthoDB" id="7875399at2"/>
<dbReference type="RefSeq" id="WP_145342192.1">
    <property type="nucleotide sequence ID" value="NZ_SMLY01000063.1"/>
</dbReference>
<evidence type="ECO:0000256" key="1">
    <source>
        <dbReference type="ARBA" id="ARBA00023015"/>
    </source>
</evidence>
<proteinExistence type="predicted"/>
<keyword evidence="1" id="KW-0805">Transcription regulation</keyword>
<dbReference type="InterPro" id="IPR023187">
    <property type="entry name" value="Tscrpt_reg_MarR-type_CS"/>
</dbReference>
<name>A0A562T7E0_9HYPH</name>
<dbReference type="Proteomes" id="UP000320593">
    <property type="component" value="Unassembled WGS sequence"/>
</dbReference>
<evidence type="ECO:0000259" key="4">
    <source>
        <dbReference type="PROSITE" id="PS50995"/>
    </source>
</evidence>
<dbReference type="InterPro" id="IPR011991">
    <property type="entry name" value="ArsR-like_HTH"/>
</dbReference>
<protein>
    <submittedName>
        <fullName evidence="5">DNA-binding MarR family transcriptional regulator</fullName>
    </submittedName>
</protein>
<organism evidence="5 6">
    <name type="scientific">Roseibium hamelinense</name>
    <dbReference type="NCBI Taxonomy" id="150831"/>
    <lineage>
        <taxon>Bacteria</taxon>
        <taxon>Pseudomonadati</taxon>
        <taxon>Pseudomonadota</taxon>
        <taxon>Alphaproteobacteria</taxon>
        <taxon>Hyphomicrobiales</taxon>
        <taxon>Stappiaceae</taxon>
        <taxon>Roseibium</taxon>
    </lineage>
</organism>
<dbReference type="InterPro" id="IPR036388">
    <property type="entry name" value="WH-like_DNA-bd_sf"/>
</dbReference>
<dbReference type="PANTHER" id="PTHR33164:SF43">
    <property type="entry name" value="HTH-TYPE TRANSCRIPTIONAL REPRESSOR YETL"/>
    <property type="match status" value="1"/>
</dbReference>
<dbReference type="SMART" id="SM00347">
    <property type="entry name" value="HTH_MARR"/>
    <property type="match status" value="1"/>
</dbReference>
<reference evidence="5 6" key="1">
    <citation type="submission" date="2019-07" db="EMBL/GenBank/DDBJ databases">
        <title>Genomic Encyclopedia of Archaeal and Bacterial Type Strains, Phase II (KMG-II): from individual species to whole genera.</title>
        <authorList>
            <person name="Goeker M."/>
        </authorList>
    </citation>
    <scope>NUCLEOTIDE SEQUENCE [LARGE SCALE GENOMIC DNA]</scope>
    <source>
        <strain evidence="5 6">ATCC BAA-252</strain>
    </source>
</reference>
<dbReference type="SUPFAM" id="SSF46785">
    <property type="entry name" value="Winged helix' DNA-binding domain"/>
    <property type="match status" value="1"/>
</dbReference>
<dbReference type="InterPro" id="IPR039422">
    <property type="entry name" value="MarR/SlyA-like"/>
</dbReference>
<evidence type="ECO:0000256" key="2">
    <source>
        <dbReference type="ARBA" id="ARBA00023125"/>
    </source>
</evidence>
<dbReference type="CDD" id="cd00090">
    <property type="entry name" value="HTH_ARSR"/>
    <property type="match status" value="1"/>
</dbReference>
<dbReference type="PRINTS" id="PR00598">
    <property type="entry name" value="HTHMARR"/>
</dbReference>
<dbReference type="PROSITE" id="PS01117">
    <property type="entry name" value="HTH_MARR_1"/>
    <property type="match status" value="1"/>
</dbReference>
<keyword evidence="3" id="KW-0804">Transcription</keyword>
<dbReference type="Pfam" id="PF01047">
    <property type="entry name" value="MarR"/>
    <property type="match status" value="1"/>
</dbReference>
<dbReference type="Gene3D" id="1.10.10.10">
    <property type="entry name" value="Winged helix-like DNA-binding domain superfamily/Winged helix DNA-binding domain"/>
    <property type="match status" value="1"/>
</dbReference>
<keyword evidence="6" id="KW-1185">Reference proteome</keyword>
<dbReference type="EMBL" id="VLLF01000003">
    <property type="protein sequence ID" value="TWI89511.1"/>
    <property type="molecule type" value="Genomic_DNA"/>
</dbReference>
<gene>
    <name evidence="5" type="ORF">JM93_01714</name>
</gene>
<dbReference type="PANTHER" id="PTHR33164">
    <property type="entry name" value="TRANSCRIPTIONAL REGULATOR, MARR FAMILY"/>
    <property type="match status" value="1"/>
</dbReference>
<accession>A0A562T7E0</accession>